<reference evidence="2" key="1">
    <citation type="submission" date="2021-05" db="EMBL/GenBank/DDBJ databases">
        <authorList>
            <person name="Alioto T."/>
            <person name="Alioto T."/>
            <person name="Gomez Garrido J."/>
        </authorList>
    </citation>
    <scope>NUCLEOTIDE SEQUENCE</scope>
</reference>
<organism evidence="2">
    <name type="scientific">Culex pipiens</name>
    <name type="common">House mosquito</name>
    <dbReference type="NCBI Taxonomy" id="7175"/>
    <lineage>
        <taxon>Eukaryota</taxon>
        <taxon>Metazoa</taxon>
        <taxon>Ecdysozoa</taxon>
        <taxon>Arthropoda</taxon>
        <taxon>Hexapoda</taxon>
        <taxon>Insecta</taxon>
        <taxon>Pterygota</taxon>
        <taxon>Neoptera</taxon>
        <taxon>Endopterygota</taxon>
        <taxon>Diptera</taxon>
        <taxon>Nematocera</taxon>
        <taxon>Culicoidea</taxon>
        <taxon>Culicidae</taxon>
        <taxon>Culicinae</taxon>
        <taxon>Culicini</taxon>
        <taxon>Culex</taxon>
        <taxon>Culex</taxon>
    </lineage>
</organism>
<accession>A0A8D8DKS0</accession>
<evidence type="ECO:0000256" key="1">
    <source>
        <dbReference type="SAM" id="MobiDB-lite"/>
    </source>
</evidence>
<dbReference type="EMBL" id="HBUE01273469">
    <property type="protein sequence ID" value="CAG6565094.1"/>
    <property type="molecule type" value="Transcribed_RNA"/>
</dbReference>
<feature type="compositionally biased region" description="Polar residues" evidence="1">
    <location>
        <begin position="95"/>
        <end position="110"/>
    </location>
</feature>
<feature type="region of interest" description="Disordered" evidence="1">
    <location>
        <begin position="44"/>
        <end position="133"/>
    </location>
</feature>
<name>A0A8D8DKS0_CULPI</name>
<proteinExistence type="predicted"/>
<evidence type="ECO:0000313" key="2">
    <source>
        <dbReference type="EMBL" id="CAG6513623.1"/>
    </source>
</evidence>
<dbReference type="AlphaFoldDB" id="A0A8D8DKS0"/>
<protein>
    <submittedName>
        <fullName evidence="2">(northern house mosquito) hypothetical protein</fullName>
    </submittedName>
</protein>
<dbReference type="EMBL" id="HBUE01168142">
    <property type="protein sequence ID" value="CAG6513623.1"/>
    <property type="molecule type" value="Transcribed_RNA"/>
</dbReference>
<sequence length="133" mass="14818">MRVVTPNPVERARSQVPTRWRRCRNFVIKRKTLRVRVGAVPAVHCSRPPRTRSPAGRLPGRFWPSVGPVTTPSCRTNRSSSALTATPRSPRRAPTGTTCPRPTLSTMTSYRTRREVTSPGHRTRPNRPGVATA</sequence>
<feature type="compositionally biased region" description="Polar residues" evidence="1">
    <location>
        <begin position="68"/>
        <end position="87"/>
    </location>
</feature>